<accession>A0A1C3EFQ7</accession>
<dbReference type="EMBL" id="LYDR01000071">
    <property type="protein sequence ID" value="ODA32053.1"/>
    <property type="molecule type" value="Genomic_DNA"/>
</dbReference>
<keyword evidence="2" id="KW-1185">Reference proteome</keyword>
<comment type="caution">
    <text evidence="1">The sequence shown here is derived from an EMBL/GenBank/DDBJ whole genome shotgun (WGS) entry which is preliminary data.</text>
</comment>
<evidence type="ECO:0000313" key="2">
    <source>
        <dbReference type="Proteomes" id="UP000094828"/>
    </source>
</evidence>
<dbReference type="OrthoDB" id="214821at2"/>
<proteinExistence type="predicted"/>
<dbReference type="RefSeq" id="WP_068847574.1">
    <property type="nucleotide sequence ID" value="NZ_LYDR01000071.1"/>
</dbReference>
<reference evidence="1 2" key="1">
    <citation type="submission" date="2016-05" db="EMBL/GenBank/DDBJ databases">
        <title>Genomic and physiological characterization of Planctopirus sp. isolated from fresh water lake.</title>
        <authorList>
            <person name="Subhash Y."/>
            <person name="Ramana C."/>
        </authorList>
    </citation>
    <scope>NUCLEOTIDE SEQUENCE [LARGE SCALE GENOMIC DNA]</scope>
    <source>
        <strain evidence="1 2">JC280</strain>
    </source>
</reference>
<organism evidence="1 2">
    <name type="scientific">Planctopirus hydrillae</name>
    <dbReference type="NCBI Taxonomy" id="1841610"/>
    <lineage>
        <taxon>Bacteria</taxon>
        <taxon>Pseudomonadati</taxon>
        <taxon>Planctomycetota</taxon>
        <taxon>Planctomycetia</taxon>
        <taxon>Planctomycetales</taxon>
        <taxon>Planctomycetaceae</taxon>
        <taxon>Planctopirus</taxon>
    </lineage>
</organism>
<sequence>MDSKSAAVLGISFGLTLGGAVVLASYVAARAQPMAVPRVGTGHSSVVGRYQIAGIPGHAYVLDTATGQVWEDFAPTNEGARDNEFKRVKLK</sequence>
<gene>
    <name evidence="1" type="ORF">A6X21_21285</name>
</gene>
<evidence type="ECO:0000313" key="1">
    <source>
        <dbReference type="EMBL" id="ODA32053.1"/>
    </source>
</evidence>
<dbReference type="AlphaFoldDB" id="A0A1C3EFQ7"/>
<name>A0A1C3EFQ7_9PLAN</name>
<protein>
    <submittedName>
        <fullName evidence="1">Uncharacterized protein</fullName>
    </submittedName>
</protein>
<dbReference type="Proteomes" id="UP000094828">
    <property type="component" value="Unassembled WGS sequence"/>
</dbReference>